<organism evidence="2 3">
    <name type="scientific">Mycoplasmopsis arginini</name>
    <name type="common">Mycoplasma arginini</name>
    <dbReference type="NCBI Taxonomy" id="2094"/>
    <lineage>
        <taxon>Bacteria</taxon>
        <taxon>Bacillati</taxon>
        <taxon>Mycoplasmatota</taxon>
        <taxon>Mycoplasmoidales</taxon>
        <taxon>Metamycoplasmataceae</taxon>
        <taxon>Mycoplasmopsis</taxon>
    </lineage>
</organism>
<sequence length="133" mass="15725">MGKKLSDKLKDYPKLKKFYIAYIVLFTFLIVIPISLLFGWGLYFSLHATTSSFKTFTNFIIMCVITAFLTIIFIIVFIVMRIIVKKSFLKIYRVTQSQRVYNTAKFYLGEKILQSDIEMANEYFEKNNKNIRL</sequence>
<keyword evidence="1" id="KW-1133">Transmembrane helix</keyword>
<protein>
    <submittedName>
        <fullName evidence="2">Uncharacterized protein</fullName>
    </submittedName>
</protein>
<gene>
    <name evidence="2" type="ORF">DCBHLPFO_00342</name>
</gene>
<dbReference type="EMBL" id="JAPFAR010000139">
    <property type="protein sequence ID" value="MDI3349813.1"/>
    <property type="molecule type" value="Genomic_DNA"/>
</dbReference>
<dbReference type="RefSeq" id="WP_004416870.1">
    <property type="nucleotide sequence ID" value="NZ_JAPFAO010000050.1"/>
</dbReference>
<keyword evidence="1" id="KW-0812">Transmembrane</keyword>
<proteinExistence type="predicted"/>
<feature type="transmembrane region" description="Helical" evidence="1">
    <location>
        <begin position="20"/>
        <end position="44"/>
    </location>
</feature>
<accession>A0AA43QX60</accession>
<evidence type="ECO:0000313" key="3">
    <source>
        <dbReference type="Proteomes" id="UP001162175"/>
    </source>
</evidence>
<name>A0AA43QX60_MYCAR</name>
<reference evidence="2" key="1">
    <citation type="submission" date="2022-11" db="EMBL/GenBank/DDBJ databases">
        <title>Draft genome of Mycoplasma arginini isolated from fly.</title>
        <authorList>
            <person name="Severgnini M."/>
            <person name="Gioia G."/>
            <person name="Cremonesi P."/>
            <person name="Moroni P."/>
            <person name="Addis M.F."/>
            <person name="Castiglioni B."/>
        </authorList>
    </citation>
    <scope>NUCLEOTIDE SEQUENCE</scope>
    <source>
        <strain evidence="2">QMP CG1-1632</strain>
    </source>
</reference>
<comment type="caution">
    <text evidence="2">The sequence shown here is derived from an EMBL/GenBank/DDBJ whole genome shotgun (WGS) entry which is preliminary data.</text>
</comment>
<evidence type="ECO:0000256" key="1">
    <source>
        <dbReference type="SAM" id="Phobius"/>
    </source>
</evidence>
<dbReference type="Proteomes" id="UP001162175">
    <property type="component" value="Unassembled WGS sequence"/>
</dbReference>
<evidence type="ECO:0000313" key="2">
    <source>
        <dbReference type="EMBL" id="MDI3349813.1"/>
    </source>
</evidence>
<keyword evidence="1" id="KW-0472">Membrane</keyword>
<feature type="transmembrane region" description="Helical" evidence="1">
    <location>
        <begin position="56"/>
        <end position="84"/>
    </location>
</feature>
<dbReference type="AlphaFoldDB" id="A0AA43QX60"/>